<dbReference type="EMBL" id="MHLN01000007">
    <property type="protein sequence ID" value="OGZ12288.1"/>
    <property type="molecule type" value="Genomic_DNA"/>
</dbReference>
<evidence type="ECO:0000313" key="3">
    <source>
        <dbReference type="Proteomes" id="UP000178099"/>
    </source>
</evidence>
<comment type="caution">
    <text evidence="2">The sequence shown here is derived from an EMBL/GenBank/DDBJ whole genome shotgun (WGS) entry which is preliminary data.</text>
</comment>
<proteinExistence type="predicted"/>
<dbReference type="AlphaFoldDB" id="A0A1G2DHK1"/>
<organism evidence="2 3">
    <name type="scientific">Candidatus Lloydbacteria bacterium RIFCSPHIGHO2_02_FULL_51_22</name>
    <dbReference type="NCBI Taxonomy" id="1798663"/>
    <lineage>
        <taxon>Bacteria</taxon>
        <taxon>Candidatus Lloydiibacteriota</taxon>
    </lineage>
</organism>
<name>A0A1G2DHK1_9BACT</name>
<dbReference type="Gene3D" id="3.90.20.10">
    <property type="match status" value="1"/>
</dbReference>
<evidence type="ECO:0008006" key="4">
    <source>
        <dbReference type="Google" id="ProtNLM"/>
    </source>
</evidence>
<reference evidence="2 3" key="1">
    <citation type="journal article" date="2016" name="Nat. Commun.">
        <title>Thousands of microbial genomes shed light on interconnected biogeochemical processes in an aquifer system.</title>
        <authorList>
            <person name="Anantharaman K."/>
            <person name="Brown C.T."/>
            <person name="Hug L.A."/>
            <person name="Sharon I."/>
            <person name="Castelle C.J."/>
            <person name="Probst A.J."/>
            <person name="Thomas B.C."/>
            <person name="Singh A."/>
            <person name="Wilkins M.J."/>
            <person name="Karaoz U."/>
            <person name="Brodie E.L."/>
            <person name="Williams K.H."/>
            <person name="Hubbard S.S."/>
            <person name="Banfield J.F."/>
        </authorList>
    </citation>
    <scope>NUCLEOTIDE SEQUENCE [LARGE SCALE GENOMIC DNA]</scope>
</reference>
<sequence>MAKREVEGEEYRDISSPNRSVTAKNRVLCEPEWNFEIGSSIINSMQSDFKKIEEKIDKLASATTRGFEKVDKRFGSIDKRFAGIDKKFSGIDERFDGIDRRFDGMDKKFEGKFDDLAAMIQRGFEETASKTELGEVKSELGEVKVRLDRVENILLRDRTNRIERIEDKLLQVEVLLGQRFK</sequence>
<dbReference type="Gene3D" id="6.10.250.2540">
    <property type="match status" value="1"/>
</dbReference>
<feature type="compositionally biased region" description="Basic and acidic residues" evidence="1">
    <location>
        <begin position="1"/>
        <end position="13"/>
    </location>
</feature>
<protein>
    <recommendedName>
        <fullName evidence="4">t-SNARE coiled-coil homology domain-containing protein</fullName>
    </recommendedName>
</protein>
<evidence type="ECO:0000256" key="1">
    <source>
        <dbReference type="SAM" id="MobiDB-lite"/>
    </source>
</evidence>
<feature type="region of interest" description="Disordered" evidence="1">
    <location>
        <begin position="1"/>
        <end position="21"/>
    </location>
</feature>
<accession>A0A1G2DHK1</accession>
<dbReference type="Proteomes" id="UP000178099">
    <property type="component" value="Unassembled WGS sequence"/>
</dbReference>
<gene>
    <name evidence="2" type="ORF">A3D67_03145</name>
</gene>
<evidence type="ECO:0000313" key="2">
    <source>
        <dbReference type="EMBL" id="OGZ12288.1"/>
    </source>
</evidence>